<feature type="transmembrane region" description="Helical" evidence="9">
    <location>
        <begin position="383"/>
        <end position="400"/>
    </location>
</feature>
<comment type="catalytic activity">
    <reaction evidence="7">
        <text>a quinone + NADH + H(+) = a quinol + NAD(+)</text>
        <dbReference type="Rhea" id="RHEA:46160"/>
        <dbReference type="ChEBI" id="CHEBI:15378"/>
        <dbReference type="ChEBI" id="CHEBI:24646"/>
        <dbReference type="ChEBI" id="CHEBI:57540"/>
        <dbReference type="ChEBI" id="CHEBI:57945"/>
        <dbReference type="ChEBI" id="CHEBI:132124"/>
        <dbReference type="EC" id="1.6.5.9"/>
    </reaction>
</comment>
<name>A0A840BXS7_9HYPH</name>
<sequence length="449" mass="48851">MHGNAGRKGEERAGSATPVVVVGAGFAGLEVAKELGRAGIPVVLVDRQNHHLFQPLLYQVATAALSAAEIAEPIRRILRRYPSVEVLLDEVMAIDPQAREITLATGRRLGYRFLVLASGSRTSYFGHGEWSRLAPGLKTIEDARQLRSRLLLTFEHAERVDDPLERSRLMTIAIIGGGPTGVELAGSIAELSRFTLARDFRSIRPQNTRIMLVEGLPRLLAGFSDKAARFARERLERLGVEVRTGSMVDHIGPGELGIAGERLPVGLVVWAAGVGASPLGAEAGGRTDKSGRVFVEPTLEVTGSPGVFALGDVARCLDADGQPLPGLAQVARQQGLHLGRGLAAMIKDGKALQPFVYRSRGNTAIVGRHAGVFERGRLKMSGWFAWLAWAAIHVYLLVGFQHRLLVSFHWLWRYITYERGARLITFRDDTRQPPPARDAANDRERGAAG</sequence>
<organism evidence="11 12">
    <name type="scientific">Chelatococcus caeni</name>
    <dbReference type="NCBI Taxonomy" id="1348468"/>
    <lineage>
        <taxon>Bacteria</taxon>
        <taxon>Pseudomonadati</taxon>
        <taxon>Pseudomonadota</taxon>
        <taxon>Alphaproteobacteria</taxon>
        <taxon>Hyphomicrobiales</taxon>
        <taxon>Chelatococcaceae</taxon>
        <taxon>Chelatococcus</taxon>
    </lineage>
</organism>
<dbReference type="InterPro" id="IPR045024">
    <property type="entry name" value="NDH-2"/>
</dbReference>
<dbReference type="InterPro" id="IPR023753">
    <property type="entry name" value="FAD/NAD-binding_dom"/>
</dbReference>
<keyword evidence="6" id="KW-0520">NAD</keyword>
<feature type="region of interest" description="Disordered" evidence="8">
    <location>
        <begin position="428"/>
        <end position="449"/>
    </location>
</feature>
<dbReference type="AlphaFoldDB" id="A0A840BXS7"/>
<evidence type="ECO:0000256" key="4">
    <source>
        <dbReference type="ARBA" id="ARBA00022827"/>
    </source>
</evidence>
<proteinExistence type="inferred from homology"/>
<evidence type="ECO:0000256" key="6">
    <source>
        <dbReference type="ARBA" id="ARBA00023027"/>
    </source>
</evidence>
<keyword evidence="3" id="KW-0285">Flavoprotein</keyword>
<dbReference type="RefSeq" id="WP_183316160.1">
    <property type="nucleotide sequence ID" value="NZ_JACIEN010000001.1"/>
</dbReference>
<keyword evidence="5 11" id="KW-0560">Oxidoreductase</keyword>
<feature type="compositionally biased region" description="Basic and acidic residues" evidence="8">
    <location>
        <begin position="439"/>
        <end position="449"/>
    </location>
</feature>
<dbReference type="Pfam" id="PF07992">
    <property type="entry name" value="Pyr_redox_2"/>
    <property type="match status" value="1"/>
</dbReference>
<evidence type="ECO:0000256" key="3">
    <source>
        <dbReference type="ARBA" id="ARBA00022630"/>
    </source>
</evidence>
<keyword evidence="12" id="KW-1185">Reference proteome</keyword>
<comment type="similarity">
    <text evidence="1">Belongs to the NADH dehydrogenase family.</text>
</comment>
<dbReference type="PANTHER" id="PTHR43706:SF47">
    <property type="entry name" value="EXTERNAL NADH-UBIQUINONE OXIDOREDUCTASE 1, MITOCHONDRIAL-RELATED"/>
    <property type="match status" value="1"/>
</dbReference>
<dbReference type="Proteomes" id="UP000577362">
    <property type="component" value="Unassembled WGS sequence"/>
</dbReference>
<evidence type="ECO:0000256" key="1">
    <source>
        <dbReference type="ARBA" id="ARBA00005272"/>
    </source>
</evidence>
<dbReference type="PRINTS" id="PR00469">
    <property type="entry name" value="PNDRDTASEII"/>
</dbReference>
<feature type="domain" description="FAD/NAD(P)-binding" evidence="10">
    <location>
        <begin position="18"/>
        <end position="335"/>
    </location>
</feature>
<evidence type="ECO:0000313" key="12">
    <source>
        <dbReference type="Proteomes" id="UP000577362"/>
    </source>
</evidence>
<evidence type="ECO:0000256" key="8">
    <source>
        <dbReference type="SAM" id="MobiDB-lite"/>
    </source>
</evidence>
<evidence type="ECO:0000256" key="2">
    <source>
        <dbReference type="ARBA" id="ARBA00012637"/>
    </source>
</evidence>
<dbReference type="PANTHER" id="PTHR43706">
    <property type="entry name" value="NADH DEHYDROGENASE"/>
    <property type="match status" value="1"/>
</dbReference>
<dbReference type="GO" id="GO:0050136">
    <property type="term" value="F:NADH dehydrogenase (quinone) (non-electrogenic) activity"/>
    <property type="evidence" value="ECO:0007669"/>
    <property type="project" value="UniProtKB-EC"/>
</dbReference>
<reference evidence="11 12" key="1">
    <citation type="submission" date="2020-08" db="EMBL/GenBank/DDBJ databases">
        <title>Genomic Encyclopedia of Type Strains, Phase IV (KMG-IV): sequencing the most valuable type-strain genomes for metagenomic binning, comparative biology and taxonomic classification.</title>
        <authorList>
            <person name="Goeker M."/>
        </authorList>
    </citation>
    <scope>NUCLEOTIDE SEQUENCE [LARGE SCALE GENOMIC DNA]</scope>
    <source>
        <strain evidence="11 12">DSM 103737</strain>
    </source>
</reference>
<dbReference type="EC" id="1.6.5.9" evidence="2"/>
<evidence type="ECO:0000256" key="7">
    <source>
        <dbReference type="ARBA" id="ARBA00047599"/>
    </source>
</evidence>
<dbReference type="SUPFAM" id="SSF51905">
    <property type="entry name" value="FAD/NAD(P)-binding domain"/>
    <property type="match status" value="1"/>
</dbReference>
<evidence type="ECO:0000256" key="9">
    <source>
        <dbReference type="SAM" id="Phobius"/>
    </source>
</evidence>
<accession>A0A840BXS7</accession>
<dbReference type="InterPro" id="IPR036188">
    <property type="entry name" value="FAD/NAD-bd_sf"/>
</dbReference>
<evidence type="ECO:0000259" key="10">
    <source>
        <dbReference type="Pfam" id="PF07992"/>
    </source>
</evidence>
<evidence type="ECO:0000256" key="5">
    <source>
        <dbReference type="ARBA" id="ARBA00023002"/>
    </source>
</evidence>
<protein>
    <recommendedName>
        <fullName evidence="2">NADH:ubiquinone reductase (non-electrogenic)</fullName>
        <ecNumber evidence="2">1.6.5.9</ecNumber>
    </recommendedName>
</protein>
<keyword evidence="9" id="KW-0812">Transmembrane</keyword>
<evidence type="ECO:0000313" key="11">
    <source>
        <dbReference type="EMBL" id="MBB4016512.1"/>
    </source>
</evidence>
<dbReference type="PRINTS" id="PR00368">
    <property type="entry name" value="FADPNR"/>
</dbReference>
<keyword evidence="9" id="KW-0472">Membrane</keyword>
<gene>
    <name evidence="11" type="ORF">GGR16_001518</name>
</gene>
<dbReference type="EMBL" id="JACIEN010000001">
    <property type="protein sequence ID" value="MBB4016512.1"/>
    <property type="molecule type" value="Genomic_DNA"/>
</dbReference>
<keyword evidence="4" id="KW-0274">FAD</keyword>
<keyword evidence="9" id="KW-1133">Transmembrane helix</keyword>
<dbReference type="Gene3D" id="3.50.50.100">
    <property type="match status" value="1"/>
</dbReference>
<comment type="caution">
    <text evidence="11">The sequence shown here is derived from an EMBL/GenBank/DDBJ whole genome shotgun (WGS) entry which is preliminary data.</text>
</comment>